<accession>A0AAD5SW69</accession>
<evidence type="ECO:0000256" key="1">
    <source>
        <dbReference type="ARBA" id="ARBA00005854"/>
    </source>
</evidence>
<dbReference type="Gene3D" id="2.60.120.10">
    <property type="entry name" value="Jelly Rolls"/>
    <property type="match status" value="1"/>
</dbReference>
<dbReference type="AlphaFoldDB" id="A0AAD5SW69"/>
<organism evidence="5 6">
    <name type="scientific">Physocladia obscura</name>
    <dbReference type="NCBI Taxonomy" id="109957"/>
    <lineage>
        <taxon>Eukaryota</taxon>
        <taxon>Fungi</taxon>
        <taxon>Fungi incertae sedis</taxon>
        <taxon>Chytridiomycota</taxon>
        <taxon>Chytridiomycota incertae sedis</taxon>
        <taxon>Chytridiomycetes</taxon>
        <taxon>Chytridiales</taxon>
        <taxon>Chytriomycetaceae</taxon>
        <taxon>Physocladia</taxon>
    </lineage>
</organism>
<dbReference type="SMART" id="SM00100">
    <property type="entry name" value="cNMP"/>
    <property type="match status" value="1"/>
</dbReference>
<dbReference type="PANTHER" id="PTHR43026:SF1">
    <property type="entry name" value="2-HYDROXYACID DEHYDROGENASE HOMOLOG 1-RELATED"/>
    <property type="match status" value="1"/>
</dbReference>
<comment type="caution">
    <text evidence="5">The sequence shown here is derived from an EMBL/GenBank/DDBJ whole genome shotgun (WGS) entry which is preliminary data.</text>
</comment>
<dbReference type="InterPro" id="IPR029753">
    <property type="entry name" value="D-isomer_DH_CS"/>
</dbReference>
<proteinExistence type="inferred from homology"/>
<dbReference type="InterPro" id="IPR000595">
    <property type="entry name" value="cNMP-bd_dom"/>
</dbReference>
<dbReference type="CDD" id="cd00038">
    <property type="entry name" value="CAP_ED"/>
    <property type="match status" value="1"/>
</dbReference>
<dbReference type="InterPro" id="IPR018490">
    <property type="entry name" value="cNMP-bd_dom_sf"/>
</dbReference>
<name>A0AAD5SW69_9FUNG</name>
<dbReference type="InterPro" id="IPR006140">
    <property type="entry name" value="D-isomer_DH_NAD-bd"/>
</dbReference>
<dbReference type="GO" id="GO:0051287">
    <property type="term" value="F:NAD binding"/>
    <property type="evidence" value="ECO:0007669"/>
    <property type="project" value="InterPro"/>
</dbReference>
<reference evidence="5" key="1">
    <citation type="submission" date="2020-05" db="EMBL/GenBank/DDBJ databases">
        <title>Phylogenomic resolution of chytrid fungi.</title>
        <authorList>
            <person name="Stajich J.E."/>
            <person name="Amses K."/>
            <person name="Simmons R."/>
            <person name="Seto K."/>
            <person name="Myers J."/>
            <person name="Bonds A."/>
            <person name="Quandt C.A."/>
            <person name="Barry K."/>
            <person name="Liu P."/>
            <person name="Grigoriev I."/>
            <person name="Longcore J.E."/>
            <person name="James T.Y."/>
        </authorList>
    </citation>
    <scope>NUCLEOTIDE SEQUENCE</scope>
    <source>
        <strain evidence="5">JEL0513</strain>
    </source>
</reference>
<dbReference type="SUPFAM" id="SSF52283">
    <property type="entry name" value="Formate/glycerate dehydrogenase catalytic domain-like"/>
    <property type="match status" value="1"/>
</dbReference>
<dbReference type="InterPro" id="IPR058205">
    <property type="entry name" value="D-LDH-like"/>
</dbReference>
<dbReference type="PROSITE" id="PS00065">
    <property type="entry name" value="D_2_HYDROXYACID_DH_1"/>
    <property type="match status" value="1"/>
</dbReference>
<evidence type="ECO:0000313" key="5">
    <source>
        <dbReference type="EMBL" id="KAJ3112894.1"/>
    </source>
</evidence>
<keyword evidence="3" id="KW-0520">NAD</keyword>
<evidence type="ECO:0000259" key="4">
    <source>
        <dbReference type="PROSITE" id="PS50042"/>
    </source>
</evidence>
<dbReference type="Pfam" id="PF00027">
    <property type="entry name" value="cNMP_binding"/>
    <property type="match status" value="1"/>
</dbReference>
<dbReference type="PROSITE" id="PS50042">
    <property type="entry name" value="CNMP_BINDING_3"/>
    <property type="match status" value="1"/>
</dbReference>
<feature type="domain" description="Cyclic nucleotide-binding" evidence="4">
    <location>
        <begin position="14"/>
        <end position="134"/>
    </location>
</feature>
<keyword evidence="6" id="KW-1185">Reference proteome</keyword>
<dbReference type="Proteomes" id="UP001211907">
    <property type="component" value="Unassembled WGS sequence"/>
</dbReference>
<dbReference type="EMBL" id="JADGJH010001494">
    <property type="protein sequence ID" value="KAJ3112894.1"/>
    <property type="molecule type" value="Genomic_DNA"/>
</dbReference>
<dbReference type="Pfam" id="PF00389">
    <property type="entry name" value="2-Hacid_dh"/>
    <property type="match status" value="1"/>
</dbReference>
<dbReference type="InterPro" id="IPR014710">
    <property type="entry name" value="RmlC-like_jellyroll"/>
</dbReference>
<dbReference type="InterPro" id="IPR029752">
    <property type="entry name" value="D-isomer_DH_CS1"/>
</dbReference>
<dbReference type="PROSITE" id="PS00670">
    <property type="entry name" value="D_2_HYDROXYACID_DH_2"/>
    <property type="match status" value="1"/>
</dbReference>
<protein>
    <recommendedName>
        <fullName evidence="4">Cyclic nucleotide-binding domain-containing protein</fullName>
    </recommendedName>
</protein>
<dbReference type="PANTHER" id="PTHR43026">
    <property type="entry name" value="2-HYDROXYACID DEHYDROGENASE HOMOLOG 1-RELATED"/>
    <property type="match status" value="1"/>
</dbReference>
<evidence type="ECO:0000313" key="6">
    <source>
        <dbReference type="Proteomes" id="UP001211907"/>
    </source>
</evidence>
<gene>
    <name evidence="5" type="ORF">HK100_002163</name>
</gene>
<sequence length="506" mass="54380">MTFDTAQILAQTKLFPGLDADQLAAVASKTTFVKLAAGEKFCEEGDNNAKNMFIILTGAADVFKAGAGGDSVKLISLHAREYIGESLLEGLPINATVVASQETTALKLNSEEFKSIITQHPAIAESLLKGLAKELRSFRTVLARAVSLSTSSNTPTPTSTERVVRLAVFDFMKHERVSFERAVADFRASLAHTDTDLKVSYFEVKLDATTVRLAAGCDAVCIFVNDSANAAVLTLLAQQGVRLVALRCAGFDMIDLKAAAALDLQVARVPAYSPYAVAEFAVTLALGLNRKIVTASGRVKSGNFSLAGLVGFDLHGKTVGVIGTGKIGQCFIKIMQGFGCKILCYDAYPSKDVATWENCTYVTLDELYAQSRVISLHAPLLPETKYMINSKSIAKMVKGVLLINTSRGGLVNTQDLIEGLKSGQVGGAGLDVYENEKALYFEDHSDNVMEDDAYARLTTFPNVLVTGHQAFLTEEALDKIGSVTMDNVRQCLFEGKVGKELTNVVL</sequence>
<dbReference type="CDD" id="cd12183">
    <property type="entry name" value="LDH_like_2"/>
    <property type="match status" value="1"/>
</dbReference>
<comment type="similarity">
    <text evidence="1">Belongs to the D-isomer specific 2-hydroxyacid dehydrogenase family.</text>
</comment>
<dbReference type="GO" id="GO:0016616">
    <property type="term" value="F:oxidoreductase activity, acting on the CH-OH group of donors, NAD or NADP as acceptor"/>
    <property type="evidence" value="ECO:0007669"/>
    <property type="project" value="InterPro"/>
</dbReference>
<dbReference type="InterPro" id="IPR006139">
    <property type="entry name" value="D-isomer_2_OHA_DH_cat_dom"/>
</dbReference>
<dbReference type="SUPFAM" id="SSF51206">
    <property type="entry name" value="cAMP-binding domain-like"/>
    <property type="match status" value="1"/>
</dbReference>
<dbReference type="SUPFAM" id="SSF51735">
    <property type="entry name" value="NAD(P)-binding Rossmann-fold domains"/>
    <property type="match status" value="1"/>
</dbReference>
<dbReference type="InterPro" id="IPR036291">
    <property type="entry name" value="NAD(P)-bd_dom_sf"/>
</dbReference>
<dbReference type="Pfam" id="PF02826">
    <property type="entry name" value="2-Hacid_dh_C"/>
    <property type="match status" value="1"/>
</dbReference>
<evidence type="ECO:0000256" key="3">
    <source>
        <dbReference type="ARBA" id="ARBA00023027"/>
    </source>
</evidence>
<keyword evidence="2" id="KW-0560">Oxidoreductase</keyword>
<dbReference type="Gene3D" id="3.40.50.720">
    <property type="entry name" value="NAD(P)-binding Rossmann-like Domain"/>
    <property type="match status" value="2"/>
</dbReference>
<evidence type="ECO:0000256" key="2">
    <source>
        <dbReference type="ARBA" id="ARBA00023002"/>
    </source>
</evidence>